<name>A0A1L8CTB0_9THEO</name>
<keyword evidence="2" id="KW-1185">Reference proteome</keyword>
<dbReference type="RefSeq" id="WP_075858602.1">
    <property type="nucleotide sequence ID" value="NZ_BDJK01000009.1"/>
</dbReference>
<dbReference type="OrthoDB" id="9787613at2"/>
<dbReference type="STRING" id="870242.cpu_06470"/>
<protein>
    <recommendedName>
        <fullName evidence="3">Peptidase MA-like domain-containing protein</fullName>
    </recommendedName>
</protein>
<gene>
    <name evidence="1" type="ORF">cpu_06470</name>
</gene>
<dbReference type="EMBL" id="BDJK01000009">
    <property type="protein sequence ID" value="GAV22137.1"/>
    <property type="molecule type" value="Genomic_DNA"/>
</dbReference>
<dbReference type="AlphaFoldDB" id="A0A1L8CTB0"/>
<comment type="caution">
    <text evidence="1">The sequence shown here is derived from an EMBL/GenBank/DDBJ whole genome shotgun (WGS) entry which is preliminary data.</text>
</comment>
<accession>A0A1L8CTB0</accession>
<evidence type="ECO:0000313" key="2">
    <source>
        <dbReference type="Proteomes" id="UP000187485"/>
    </source>
</evidence>
<evidence type="ECO:0008006" key="3">
    <source>
        <dbReference type="Google" id="ProtNLM"/>
    </source>
</evidence>
<dbReference type="Proteomes" id="UP000187485">
    <property type="component" value="Unassembled WGS sequence"/>
</dbReference>
<proteinExistence type="predicted"/>
<sequence>MRALLFARRKGLIFIFLAAFLFLGQISFKEWLTLKQEVFLLGYRFTQAKIYLYQDITVVSKKPIPQSYLIKVNNLFQKEKKYFSYEGKERVVIIFQKKQSLGGLFSPPSEGYYWGGVVYLSEDLESKALAHEMAHFLLDLKTGGKLSRYLHEGLAQWIEVNLGLPPAFLGDEKKVFISILELEKNLDDAENQYAAYRQSYYFIKFLEKKKGREGIDKFLEEVKRSGKDKAFIKVYGEREKDLFKNFIIWYKLNMPF</sequence>
<organism evidence="1 2">
    <name type="scientific">Carboxydothermus pertinax</name>
    <dbReference type="NCBI Taxonomy" id="870242"/>
    <lineage>
        <taxon>Bacteria</taxon>
        <taxon>Bacillati</taxon>
        <taxon>Bacillota</taxon>
        <taxon>Clostridia</taxon>
        <taxon>Thermoanaerobacterales</taxon>
        <taxon>Thermoanaerobacteraceae</taxon>
        <taxon>Carboxydothermus</taxon>
    </lineage>
</organism>
<evidence type="ECO:0000313" key="1">
    <source>
        <dbReference type="EMBL" id="GAV22137.1"/>
    </source>
</evidence>
<reference evidence="2" key="1">
    <citation type="submission" date="2016-12" db="EMBL/GenBank/DDBJ databases">
        <title>Draft Genome Sequences od Carboxydothermus pertinax and islandicus, Hydrogenogenic Carboxydotrophic Bacteria.</title>
        <authorList>
            <person name="Fukuyama Y."/>
            <person name="Ohmae K."/>
            <person name="Yoneda Y."/>
            <person name="Yoshida T."/>
            <person name="Sako Y."/>
        </authorList>
    </citation>
    <scope>NUCLEOTIDE SEQUENCE [LARGE SCALE GENOMIC DNA]</scope>
    <source>
        <strain evidence="2">Ug1</strain>
    </source>
</reference>